<dbReference type="GO" id="GO:0009307">
    <property type="term" value="P:DNA restriction-modification system"/>
    <property type="evidence" value="ECO:0007669"/>
    <property type="project" value="UniProtKB-KW"/>
</dbReference>
<reference evidence="5 6" key="1">
    <citation type="submission" date="2019-08" db="EMBL/GenBank/DDBJ databases">
        <authorList>
            <person name="Seo M.-J."/>
        </authorList>
    </citation>
    <scope>NUCLEOTIDE SEQUENCE [LARGE SCALE GENOMIC DNA]</scope>
    <source>
        <strain evidence="5 6">KIGAM108</strain>
    </source>
</reference>
<dbReference type="RefSeq" id="WP_149072019.1">
    <property type="nucleotide sequence ID" value="NZ_VTHL01000018.1"/>
</dbReference>
<evidence type="ECO:0000313" key="5">
    <source>
        <dbReference type="EMBL" id="TYZ07306.1"/>
    </source>
</evidence>
<protein>
    <recommendedName>
        <fullName evidence="4">Type I restriction modification DNA specificity domain-containing protein</fullName>
    </recommendedName>
</protein>
<organism evidence="5 6">
    <name type="scientific">Hymenobacter lutimineralis</name>
    <dbReference type="NCBI Taxonomy" id="2606448"/>
    <lineage>
        <taxon>Bacteria</taxon>
        <taxon>Pseudomonadati</taxon>
        <taxon>Bacteroidota</taxon>
        <taxon>Cytophagia</taxon>
        <taxon>Cytophagales</taxon>
        <taxon>Hymenobacteraceae</taxon>
        <taxon>Hymenobacter</taxon>
    </lineage>
</organism>
<dbReference type="EMBL" id="VTHL01000018">
    <property type="protein sequence ID" value="TYZ07306.1"/>
    <property type="molecule type" value="Genomic_DNA"/>
</dbReference>
<comment type="caution">
    <text evidence="5">The sequence shown here is derived from an EMBL/GenBank/DDBJ whole genome shotgun (WGS) entry which is preliminary data.</text>
</comment>
<sequence>MKTPSLFYPIPLRELVVVQKGSKPATLSKKPFAGSVPYLDISSLETGEATQYTHKDLAPTATDQDLLVVWDGSRSGLVFRGREGAIGSTLMCLKLVGVTQDYLYYFLKSKFEFINQNTSGSGIPHVDADLFFDLEVPYTTLEKQAEIVQALDQKLAQGALLLKQQHSLTKDALNVANVAFAYDETNVASSIEAFKQSVIAAALSGSLTANWRAKHKAAKPSGQTLGLPETELQRTSDQHPSWHIPSTWWFARIKDLASRIQYGTSSKSYTQGTTPVLGMGNIKDGRVTFEKLKYSSDTEDIEKFRLQKGDILFNRTNSPELVGKTAVFDADIEAIFAGYIIRIQPISAINPYFLSYCLNSPFAKDYNQSIMVGSASQANINAEKLGDFLVPVPSMEEQVAIIRLIEGIITLADNTALSHSAAIHDVEQLNRSLLNQAFDFSNKKTEFDNGGEGFNKVLESLAEDKIGLEATAKKNNIKIRARNKSFKLIMKDKRSIIDLLRESPDGALTVEEAWQQSEYYEHWETDGYENFFREIEGKKTEIKISRSDDESVITLKLIENEN</sequence>
<proteinExistence type="inferred from homology"/>
<evidence type="ECO:0000256" key="3">
    <source>
        <dbReference type="ARBA" id="ARBA00023125"/>
    </source>
</evidence>
<dbReference type="GO" id="GO:0003677">
    <property type="term" value="F:DNA binding"/>
    <property type="evidence" value="ECO:0007669"/>
    <property type="project" value="UniProtKB-KW"/>
</dbReference>
<evidence type="ECO:0000256" key="2">
    <source>
        <dbReference type="ARBA" id="ARBA00022747"/>
    </source>
</evidence>
<evidence type="ECO:0000259" key="4">
    <source>
        <dbReference type="Pfam" id="PF01420"/>
    </source>
</evidence>
<evidence type="ECO:0000256" key="1">
    <source>
        <dbReference type="ARBA" id="ARBA00010923"/>
    </source>
</evidence>
<accession>A0A5D6UUR5</accession>
<comment type="similarity">
    <text evidence="1">Belongs to the type-I restriction system S methylase family.</text>
</comment>
<evidence type="ECO:0000313" key="6">
    <source>
        <dbReference type="Proteomes" id="UP000322791"/>
    </source>
</evidence>
<feature type="domain" description="Type I restriction modification DNA specificity" evidence="4">
    <location>
        <begin position="245"/>
        <end position="407"/>
    </location>
</feature>
<dbReference type="InterPro" id="IPR051212">
    <property type="entry name" value="Type-I_RE_S_subunit"/>
</dbReference>
<dbReference type="PANTHER" id="PTHR43140">
    <property type="entry name" value="TYPE-1 RESTRICTION ENZYME ECOKI SPECIFICITY PROTEIN"/>
    <property type="match status" value="1"/>
</dbReference>
<dbReference type="InterPro" id="IPR044946">
    <property type="entry name" value="Restrct_endonuc_typeI_TRD_sf"/>
</dbReference>
<dbReference type="SUPFAM" id="SSF116734">
    <property type="entry name" value="DNA methylase specificity domain"/>
    <property type="match status" value="2"/>
</dbReference>
<dbReference type="InterPro" id="IPR000055">
    <property type="entry name" value="Restrct_endonuc_typeI_TRD"/>
</dbReference>
<gene>
    <name evidence="5" type="ORF">FY528_15945</name>
</gene>
<keyword evidence="3" id="KW-0238">DNA-binding</keyword>
<keyword evidence="6" id="KW-1185">Reference proteome</keyword>
<keyword evidence="2" id="KW-0680">Restriction system</keyword>
<dbReference type="CDD" id="cd17524">
    <property type="entry name" value="RMtype1_S_EcoUTORF5051P-TRD2-CR2_like"/>
    <property type="match status" value="1"/>
</dbReference>
<dbReference type="Proteomes" id="UP000322791">
    <property type="component" value="Unassembled WGS sequence"/>
</dbReference>
<dbReference type="Gene3D" id="3.90.220.20">
    <property type="entry name" value="DNA methylase specificity domains"/>
    <property type="match status" value="2"/>
</dbReference>
<name>A0A5D6UUR5_9BACT</name>
<dbReference type="AlphaFoldDB" id="A0A5D6UUR5"/>
<dbReference type="Pfam" id="PF01420">
    <property type="entry name" value="Methylase_S"/>
    <property type="match status" value="2"/>
</dbReference>
<feature type="domain" description="Type I restriction modification DNA specificity" evidence="4">
    <location>
        <begin position="11"/>
        <end position="155"/>
    </location>
</feature>
<dbReference type="PANTHER" id="PTHR43140:SF1">
    <property type="entry name" value="TYPE I RESTRICTION ENZYME ECOKI SPECIFICITY SUBUNIT"/>
    <property type="match status" value="1"/>
</dbReference>